<gene>
    <name evidence="8 12" type="primary">aroE</name>
    <name evidence="12" type="ORF">KDI_09740</name>
</gene>
<comment type="pathway">
    <text evidence="1 8">Metabolic intermediate biosynthesis; chorismate biosynthesis; chorismate from D-erythrose 4-phosphate and phosphoenolpyruvate: step 4/7.</text>
</comment>
<keyword evidence="13" id="KW-1185">Reference proteome</keyword>
<feature type="domain" description="SDH C-terminal" evidence="11">
    <location>
        <begin position="305"/>
        <end position="335"/>
    </location>
</feature>
<dbReference type="GO" id="GO:0009423">
    <property type="term" value="P:chorismate biosynthetic process"/>
    <property type="evidence" value="ECO:0007669"/>
    <property type="project" value="UniProtKB-UniRule"/>
</dbReference>
<feature type="binding site" evidence="8">
    <location>
        <begin position="188"/>
        <end position="192"/>
    </location>
    <ligand>
        <name>NADP(+)</name>
        <dbReference type="ChEBI" id="CHEBI:58349"/>
    </ligand>
</feature>
<dbReference type="GO" id="GO:0050661">
    <property type="term" value="F:NADP binding"/>
    <property type="evidence" value="ECO:0007669"/>
    <property type="project" value="InterPro"/>
</dbReference>
<proteinExistence type="inferred from homology"/>
<evidence type="ECO:0000259" key="11">
    <source>
        <dbReference type="Pfam" id="PF18317"/>
    </source>
</evidence>
<reference evidence="12 13" key="1">
    <citation type="submission" date="2019-01" db="EMBL/GenBank/DDBJ databases">
        <title>Draft genome sequence of Dictyobacter sp. Uno17.</title>
        <authorList>
            <person name="Wang C.M."/>
            <person name="Zheng Y."/>
            <person name="Sakai Y."/>
            <person name="Abe K."/>
            <person name="Yokota A."/>
            <person name="Yabe S."/>
        </authorList>
    </citation>
    <scope>NUCLEOTIDE SEQUENCE [LARGE SCALE GENOMIC DNA]</scope>
    <source>
        <strain evidence="12 13">Uno17</strain>
    </source>
</reference>
<organism evidence="12 13">
    <name type="scientific">Dictyobacter arantiisoli</name>
    <dbReference type="NCBI Taxonomy" id="2014874"/>
    <lineage>
        <taxon>Bacteria</taxon>
        <taxon>Bacillati</taxon>
        <taxon>Chloroflexota</taxon>
        <taxon>Ktedonobacteria</taxon>
        <taxon>Ktedonobacterales</taxon>
        <taxon>Dictyobacteraceae</taxon>
        <taxon>Dictyobacter</taxon>
    </lineage>
</organism>
<feature type="active site" description="Proton acceptor" evidence="8">
    <location>
        <position position="120"/>
    </location>
</feature>
<dbReference type="SUPFAM" id="SSF51735">
    <property type="entry name" value="NAD(P)-binding Rossmann-fold domains"/>
    <property type="match status" value="1"/>
</dbReference>
<dbReference type="InterPro" id="IPR046346">
    <property type="entry name" value="Aminoacid_DH-like_N_sf"/>
</dbReference>
<feature type="binding site" evidence="8">
    <location>
        <position position="116"/>
    </location>
    <ligand>
        <name>shikimate</name>
        <dbReference type="ChEBI" id="CHEBI:36208"/>
    </ligand>
</feature>
<dbReference type="NCBIfam" id="TIGR00507">
    <property type="entry name" value="aroE"/>
    <property type="match status" value="1"/>
</dbReference>
<name>A0A5A5T7F7_9CHLR</name>
<feature type="domain" description="Quinate/shikimate 5-dehydrogenase/glutamyl-tRNA reductase" evidence="9">
    <location>
        <begin position="178"/>
        <end position="243"/>
    </location>
</feature>
<dbReference type="CDD" id="cd01065">
    <property type="entry name" value="NAD_bind_Shikimate_DH"/>
    <property type="match status" value="1"/>
</dbReference>
<dbReference type="GO" id="GO:0008652">
    <property type="term" value="P:amino acid biosynthetic process"/>
    <property type="evidence" value="ECO:0007669"/>
    <property type="project" value="UniProtKB-KW"/>
</dbReference>
<dbReference type="Gene3D" id="3.40.50.10860">
    <property type="entry name" value="Leucine Dehydrogenase, chain A, domain 1"/>
    <property type="match status" value="1"/>
</dbReference>
<dbReference type="PANTHER" id="PTHR21089">
    <property type="entry name" value="SHIKIMATE DEHYDROGENASE"/>
    <property type="match status" value="1"/>
</dbReference>
<dbReference type="Pfam" id="PF01488">
    <property type="entry name" value="Shikimate_DH"/>
    <property type="match status" value="1"/>
</dbReference>
<feature type="binding site" evidence="8">
    <location>
        <position position="305"/>
    </location>
    <ligand>
        <name>NADP(+)</name>
        <dbReference type="ChEBI" id="CHEBI:58349"/>
    </ligand>
</feature>
<evidence type="ECO:0000313" key="12">
    <source>
        <dbReference type="EMBL" id="GCF07410.1"/>
    </source>
</evidence>
<dbReference type="EMBL" id="BIXY01000010">
    <property type="protein sequence ID" value="GCF07410.1"/>
    <property type="molecule type" value="Genomic_DNA"/>
</dbReference>
<feature type="binding site" evidence="8">
    <location>
        <position position="284"/>
    </location>
    <ligand>
        <name>shikimate</name>
        <dbReference type="ChEBI" id="CHEBI:36208"/>
    </ligand>
</feature>
<comment type="subunit">
    <text evidence="8">Homodimer.</text>
</comment>
<dbReference type="InterPro" id="IPR006151">
    <property type="entry name" value="Shikm_DH/Glu-tRNA_Rdtase"/>
</dbReference>
<feature type="binding site" evidence="8">
    <location>
        <position position="282"/>
    </location>
    <ligand>
        <name>NADP(+)</name>
        <dbReference type="ChEBI" id="CHEBI:58349"/>
    </ligand>
</feature>
<dbReference type="Proteomes" id="UP000322530">
    <property type="component" value="Unassembled WGS sequence"/>
</dbReference>
<comment type="function">
    <text evidence="8">Involved in the biosynthesis of the chorismate, which leads to the biosynthesis of aromatic amino acids. Catalyzes the reversible NADPH linked reduction of 3-dehydroshikimate (DHSA) to yield shikimate (SA).</text>
</comment>
<feature type="binding site" evidence="8">
    <location>
        <begin position="69"/>
        <end position="71"/>
    </location>
    <ligand>
        <name>shikimate</name>
        <dbReference type="ChEBI" id="CHEBI:36208"/>
    </ligand>
</feature>
<evidence type="ECO:0000256" key="1">
    <source>
        <dbReference type="ARBA" id="ARBA00004871"/>
    </source>
</evidence>
<evidence type="ECO:0000256" key="6">
    <source>
        <dbReference type="ARBA" id="ARBA00023141"/>
    </source>
</evidence>
<evidence type="ECO:0000259" key="9">
    <source>
        <dbReference type="Pfam" id="PF01488"/>
    </source>
</evidence>
<dbReference type="InterPro" id="IPR013708">
    <property type="entry name" value="Shikimate_DH-bd_N"/>
</dbReference>
<dbReference type="InterPro" id="IPR011342">
    <property type="entry name" value="Shikimate_DH"/>
</dbReference>
<keyword evidence="4 8" id="KW-0521">NADP</keyword>
<accession>A0A5A5T7F7</accession>
<evidence type="ECO:0000256" key="7">
    <source>
        <dbReference type="ARBA" id="ARBA00049442"/>
    </source>
</evidence>
<feature type="binding site" evidence="8">
    <location>
        <position position="156"/>
    </location>
    <ligand>
        <name>shikimate</name>
        <dbReference type="ChEBI" id="CHEBI:36208"/>
    </ligand>
</feature>
<dbReference type="GO" id="GO:0005829">
    <property type="term" value="C:cytosol"/>
    <property type="evidence" value="ECO:0007669"/>
    <property type="project" value="TreeGrafter"/>
</dbReference>
<feature type="binding site" evidence="8">
    <location>
        <position position="312"/>
    </location>
    <ligand>
        <name>shikimate</name>
        <dbReference type="ChEBI" id="CHEBI:36208"/>
    </ligand>
</feature>
<dbReference type="GO" id="GO:0004764">
    <property type="term" value="F:shikimate 3-dehydrogenase (NADP+) activity"/>
    <property type="evidence" value="ECO:0007669"/>
    <property type="project" value="UniProtKB-UniRule"/>
</dbReference>
<evidence type="ECO:0000256" key="2">
    <source>
        <dbReference type="ARBA" id="ARBA00012962"/>
    </source>
</evidence>
<dbReference type="HAMAP" id="MF_00222">
    <property type="entry name" value="Shikimate_DH_AroE"/>
    <property type="match status" value="1"/>
</dbReference>
<protein>
    <recommendedName>
        <fullName evidence="2 8">Shikimate dehydrogenase (NADP(+))</fullName>
        <shortName evidence="8">SDH</shortName>
        <ecNumber evidence="2 8">1.1.1.25</ecNumber>
    </recommendedName>
</protein>
<feature type="domain" description="Shikimate dehydrogenase substrate binding N-terminal" evidence="10">
    <location>
        <begin position="61"/>
        <end position="143"/>
    </location>
</feature>
<keyword evidence="6 8" id="KW-0057">Aromatic amino acid biosynthesis</keyword>
<dbReference type="InterPro" id="IPR036291">
    <property type="entry name" value="NAD(P)-bd_dom_sf"/>
</dbReference>
<dbReference type="GO" id="GO:0009073">
    <property type="term" value="P:aromatic amino acid family biosynthetic process"/>
    <property type="evidence" value="ECO:0007669"/>
    <property type="project" value="UniProtKB-KW"/>
</dbReference>
<keyword evidence="5 8" id="KW-0560">Oxidoreductase</keyword>
<sequence>MESSEATTVSVLQRNVFCYNLEEILVGRIQDRLQHTIEIGVLMSIEIQTGRQPSPQLRVGLIGDPVGHSFSPRFQQPAFDALGIPARYELWHTPAKQLIERIRSLCEPDCLGANVTIPHKEAVLPLLDKIDPLATRIGAVNTIVHHDDYLYGYNTDAMGLLHALHEQGLGTKEQNKISLRGYNALLLGAGGAARAAAFALVDAGVEQLIILNRHLERAQHLATDIQQHYDRPVFSLNDPSFLIPRASSLIINATSVGLHEDISPLPAKILAHYDPDTFVYDMIYNPTQTYLLCQARLMNFRTANGLSMLLHQGAQSFSLWTNQPAPIEIMRRSLM</sequence>
<dbReference type="InterPro" id="IPR041121">
    <property type="entry name" value="SDH_C"/>
</dbReference>
<dbReference type="Pfam" id="PF18317">
    <property type="entry name" value="SDH_C"/>
    <property type="match status" value="1"/>
</dbReference>
<dbReference type="SUPFAM" id="SSF53223">
    <property type="entry name" value="Aminoacid dehydrogenase-like, N-terminal domain"/>
    <property type="match status" value="1"/>
</dbReference>
<dbReference type="PANTHER" id="PTHR21089:SF1">
    <property type="entry name" value="BIFUNCTIONAL 3-DEHYDROQUINATE DEHYDRATASE_SHIKIMATE DEHYDROGENASE, CHLOROPLASTIC"/>
    <property type="match status" value="1"/>
</dbReference>
<keyword evidence="3 8" id="KW-0028">Amino-acid biosynthesis</keyword>
<dbReference type="InterPro" id="IPR022893">
    <property type="entry name" value="Shikimate_DH_fam"/>
</dbReference>
<comment type="similarity">
    <text evidence="8">Belongs to the shikimate dehydrogenase family.</text>
</comment>
<evidence type="ECO:0000256" key="8">
    <source>
        <dbReference type="HAMAP-Rule" id="MF_00222"/>
    </source>
</evidence>
<dbReference type="Pfam" id="PF08501">
    <property type="entry name" value="Shikimate_dh_N"/>
    <property type="match status" value="1"/>
</dbReference>
<comment type="catalytic activity">
    <reaction evidence="7 8">
        <text>shikimate + NADP(+) = 3-dehydroshikimate + NADPH + H(+)</text>
        <dbReference type="Rhea" id="RHEA:17737"/>
        <dbReference type="ChEBI" id="CHEBI:15378"/>
        <dbReference type="ChEBI" id="CHEBI:16630"/>
        <dbReference type="ChEBI" id="CHEBI:36208"/>
        <dbReference type="ChEBI" id="CHEBI:57783"/>
        <dbReference type="ChEBI" id="CHEBI:58349"/>
        <dbReference type="EC" id="1.1.1.25"/>
    </reaction>
</comment>
<comment type="caution">
    <text evidence="8">Lacks conserved residue(s) required for the propagation of feature annotation.</text>
</comment>
<evidence type="ECO:0000256" key="4">
    <source>
        <dbReference type="ARBA" id="ARBA00022857"/>
    </source>
</evidence>
<evidence type="ECO:0000256" key="3">
    <source>
        <dbReference type="ARBA" id="ARBA00022605"/>
    </source>
</evidence>
<feature type="binding site" evidence="8">
    <location>
        <position position="141"/>
    </location>
    <ligand>
        <name>shikimate</name>
        <dbReference type="ChEBI" id="CHEBI:36208"/>
    </ligand>
</feature>
<dbReference type="EC" id="1.1.1.25" evidence="2 8"/>
<evidence type="ECO:0000313" key="13">
    <source>
        <dbReference type="Proteomes" id="UP000322530"/>
    </source>
</evidence>
<comment type="caution">
    <text evidence="12">The sequence shown here is derived from an EMBL/GenBank/DDBJ whole genome shotgun (WGS) entry which is preliminary data.</text>
</comment>
<dbReference type="GO" id="GO:0019632">
    <property type="term" value="P:shikimate metabolic process"/>
    <property type="evidence" value="ECO:0007669"/>
    <property type="project" value="InterPro"/>
</dbReference>
<dbReference type="UniPathway" id="UPA00053">
    <property type="reaction ID" value="UER00087"/>
</dbReference>
<dbReference type="AlphaFoldDB" id="A0A5A5T7F7"/>
<evidence type="ECO:0000259" key="10">
    <source>
        <dbReference type="Pfam" id="PF08501"/>
    </source>
</evidence>
<evidence type="ECO:0000256" key="5">
    <source>
        <dbReference type="ARBA" id="ARBA00023002"/>
    </source>
</evidence>
<dbReference type="Gene3D" id="3.40.50.720">
    <property type="entry name" value="NAD(P)-binding Rossmann-like Domain"/>
    <property type="match status" value="1"/>
</dbReference>